<dbReference type="RefSeq" id="WP_278158793.1">
    <property type="nucleotide sequence ID" value="NZ_CP121252.1"/>
</dbReference>
<keyword evidence="2" id="KW-1185">Reference proteome</keyword>
<organism evidence="1 2">
    <name type="scientific">Citricoccus muralis</name>
    <dbReference type="NCBI Taxonomy" id="169134"/>
    <lineage>
        <taxon>Bacteria</taxon>
        <taxon>Bacillati</taxon>
        <taxon>Actinomycetota</taxon>
        <taxon>Actinomycetes</taxon>
        <taxon>Micrococcales</taxon>
        <taxon>Micrococcaceae</taxon>
        <taxon>Citricoccus</taxon>
    </lineage>
</organism>
<gene>
    <name evidence="1" type="ORF">P8192_04440</name>
</gene>
<dbReference type="InterPro" id="IPR005226">
    <property type="entry name" value="UPF0014_fam"/>
</dbReference>
<proteinExistence type="predicted"/>
<protein>
    <submittedName>
        <fullName evidence="1">ABC transporter permease</fullName>
    </submittedName>
</protein>
<name>A0ABY8H9I5_9MICC</name>
<dbReference type="EMBL" id="CP121252">
    <property type="protein sequence ID" value="WFP17365.1"/>
    <property type="molecule type" value="Genomic_DNA"/>
</dbReference>
<dbReference type="Proteomes" id="UP001219037">
    <property type="component" value="Chromosome"/>
</dbReference>
<evidence type="ECO:0000313" key="1">
    <source>
        <dbReference type="EMBL" id="WFP17365.1"/>
    </source>
</evidence>
<dbReference type="Pfam" id="PF03649">
    <property type="entry name" value="UPF0014"/>
    <property type="match status" value="1"/>
</dbReference>
<sequence length="97" mass="10858">MDHWDEVEGWLSLGATPRQATLDIAQGAIREGLIPSTDQTKTTGLVTLPGGVRWCDFRRCLPVEVGLFQIVELAGIMAAEKFLKHHRVVDLFVFRPK</sequence>
<evidence type="ECO:0000313" key="2">
    <source>
        <dbReference type="Proteomes" id="UP001219037"/>
    </source>
</evidence>
<accession>A0ABY8H9I5</accession>
<reference evidence="1 2" key="1">
    <citation type="submission" date="2023-04" db="EMBL/GenBank/DDBJ databases">
        <title>Funneling lignin-derived compounds into biodiesel using alkali-halophilic Citricoccus sp. P2.</title>
        <authorList>
            <person name="Luo C.-B."/>
        </authorList>
    </citation>
    <scope>NUCLEOTIDE SEQUENCE [LARGE SCALE GENOMIC DNA]</scope>
    <source>
        <strain evidence="1 2">P2</strain>
    </source>
</reference>